<feature type="transmembrane region" description="Helical" evidence="2">
    <location>
        <begin position="46"/>
        <end position="65"/>
    </location>
</feature>
<keyword evidence="2" id="KW-1133">Transmembrane helix</keyword>
<comment type="caution">
    <text evidence="3">The sequence shown here is derived from an EMBL/GenBank/DDBJ whole genome shotgun (WGS) entry which is preliminary data.</text>
</comment>
<feature type="region of interest" description="Disordered" evidence="1">
    <location>
        <begin position="151"/>
        <end position="174"/>
    </location>
</feature>
<keyword evidence="2" id="KW-0472">Membrane</keyword>
<feature type="compositionally biased region" description="Basic and acidic residues" evidence="1">
    <location>
        <begin position="165"/>
        <end position="174"/>
    </location>
</feature>
<evidence type="ECO:0000256" key="2">
    <source>
        <dbReference type="SAM" id="Phobius"/>
    </source>
</evidence>
<gene>
    <name evidence="3" type="ORF">VTL71DRAFT_8455</name>
</gene>
<feature type="transmembrane region" description="Helical" evidence="2">
    <location>
        <begin position="119"/>
        <end position="142"/>
    </location>
</feature>
<keyword evidence="4" id="KW-1185">Reference proteome</keyword>
<proteinExistence type="predicted"/>
<evidence type="ECO:0008006" key="5">
    <source>
        <dbReference type="Google" id="ProtNLM"/>
    </source>
</evidence>
<organism evidence="3 4">
    <name type="scientific">Oculimacula yallundae</name>
    <dbReference type="NCBI Taxonomy" id="86028"/>
    <lineage>
        <taxon>Eukaryota</taxon>
        <taxon>Fungi</taxon>
        <taxon>Dikarya</taxon>
        <taxon>Ascomycota</taxon>
        <taxon>Pezizomycotina</taxon>
        <taxon>Leotiomycetes</taxon>
        <taxon>Helotiales</taxon>
        <taxon>Ploettnerulaceae</taxon>
        <taxon>Oculimacula</taxon>
    </lineage>
</organism>
<dbReference type="Proteomes" id="UP001595075">
    <property type="component" value="Unassembled WGS sequence"/>
</dbReference>
<feature type="transmembrane region" description="Helical" evidence="2">
    <location>
        <begin position="12"/>
        <end position="34"/>
    </location>
</feature>
<evidence type="ECO:0000313" key="3">
    <source>
        <dbReference type="EMBL" id="KAL2074676.1"/>
    </source>
</evidence>
<dbReference type="EMBL" id="JAZHXI010000002">
    <property type="protein sequence ID" value="KAL2074676.1"/>
    <property type="molecule type" value="Genomic_DNA"/>
</dbReference>
<feature type="transmembrane region" description="Helical" evidence="2">
    <location>
        <begin position="77"/>
        <end position="96"/>
    </location>
</feature>
<evidence type="ECO:0000313" key="4">
    <source>
        <dbReference type="Proteomes" id="UP001595075"/>
    </source>
</evidence>
<protein>
    <recommendedName>
        <fullName evidence="5">MARVEL domain-containing protein</fullName>
    </recommendedName>
</protein>
<accession>A0ABR4CYU5</accession>
<reference evidence="3 4" key="1">
    <citation type="journal article" date="2024" name="Commun. Biol.">
        <title>Comparative genomic analysis of thermophilic fungi reveals convergent evolutionary adaptations and gene losses.</title>
        <authorList>
            <person name="Steindorff A.S."/>
            <person name="Aguilar-Pontes M.V."/>
            <person name="Robinson A.J."/>
            <person name="Andreopoulos B."/>
            <person name="LaButti K."/>
            <person name="Kuo A."/>
            <person name="Mondo S."/>
            <person name="Riley R."/>
            <person name="Otillar R."/>
            <person name="Haridas S."/>
            <person name="Lipzen A."/>
            <person name="Grimwood J."/>
            <person name="Schmutz J."/>
            <person name="Clum A."/>
            <person name="Reid I.D."/>
            <person name="Moisan M.C."/>
            <person name="Butler G."/>
            <person name="Nguyen T.T.M."/>
            <person name="Dewar K."/>
            <person name="Conant G."/>
            <person name="Drula E."/>
            <person name="Henrissat B."/>
            <person name="Hansel C."/>
            <person name="Singer S."/>
            <person name="Hutchinson M.I."/>
            <person name="de Vries R.P."/>
            <person name="Natvig D.O."/>
            <person name="Powell A.J."/>
            <person name="Tsang A."/>
            <person name="Grigoriev I.V."/>
        </authorList>
    </citation>
    <scope>NUCLEOTIDE SEQUENCE [LARGE SCALE GENOMIC DNA]</scope>
    <source>
        <strain evidence="3 4">CBS 494.80</strain>
    </source>
</reference>
<evidence type="ECO:0000256" key="1">
    <source>
        <dbReference type="SAM" id="MobiDB-lite"/>
    </source>
</evidence>
<sequence>MARSIGEQMARSLGLFQGLVAIPALFFLGEWALYGLFETNIPIYDFITSTCNTIFAAGILFIVIVQRNISTSPLMTLYLELAKSGFATSSWLWLLLDTSFGPNRWGWNGRPEPPRGPRIARVLISVIVLFIAFYPSLIFAWYEEKRTRHAGVEEEADEGQAQAEGRGEREPLLG</sequence>
<keyword evidence="2" id="KW-0812">Transmembrane</keyword>
<name>A0ABR4CYU5_9HELO</name>